<dbReference type="AlphaFoldDB" id="A0A2T7PYI3"/>
<feature type="compositionally biased region" description="Basic and acidic residues" evidence="1">
    <location>
        <begin position="60"/>
        <end position="72"/>
    </location>
</feature>
<gene>
    <name evidence="2" type="ORF">C0Q70_01072</name>
</gene>
<reference evidence="2 3" key="1">
    <citation type="submission" date="2018-04" db="EMBL/GenBank/DDBJ databases">
        <title>The genome of golden apple snail Pomacea canaliculata provides insight into stress tolerance and invasive adaptation.</title>
        <authorList>
            <person name="Liu C."/>
            <person name="Liu B."/>
            <person name="Ren Y."/>
            <person name="Zhang Y."/>
            <person name="Wang H."/>
            <person name="Li S."/>
            <person name="Jiang F."/>
            <person name="Yin L."/>
            <person name="Zhang G."/>
            <person name="Qian W."/>
            <person name="Fan W."/>
        </authorList>
    </citation>
    <scope>NUCLEOTIDE SEQUENCE [LARGE SCALE GENOMIC DNA]</scope>
    <source>
        <strain evidence="2">SZHN2017</strain>
        <tissue evidence="2">Muscle</tissue>
    </source>
</reference>
<evidence type="ECO:0000313" key="2">
    <source>
        <dbReference type="EMBL" id="PVD38457.1"/>
    </source>
</evidence>
<evidence type="ECO:0000313" key="3">
    <source>
        <dbReference type="Proteomes" id="UP000245119"/>
    </source>
</evidence>
<comment type="caution">
    <text evidence="2">The sequence shown here is derived from an EMBL/GenBank/DDBJ whole genome shotgun (WGS) entry which is preliminary data.</text>
</comment>
<evidence type="ECO:0000256" key="1">
    <source>
        <dbReference type="SAM" id="MobiDB-lite"/>
    </source>
</evidence>
<organism evidence="2 3">
    <name type="scientific">Pomacea canaliculata</name>
    <name type="common">Golden apple snail</name>
    <dbReference type="NCBI Taxonomy" id="400727"/>
    <lineage>
        <taxon>Eukaryota</taxon>
        <taxon>Metazoa</taxon>
        <taxon>Spiralia</taxon>
        <taxon>Lophotrochozoa</taxon>
        <taxon>Mollusca</taxon>
        <taxon>Gastropoda</taxon>
        <taxon>Caenogastropoda</taxon>
        <taxon>Architaenioglossa</taxon>
        <taxon>Ampullarioidea</taxon>
        <taxon>Ampullariidae</taxon>
        <taxon>Pomacea</taxon>
    </lineage>
</organism>
<accession>A0A2T7PYI3</accession>
<proteinExistence type="predicted"/>
<name>A0A2T7PYI3_POMCA</name>
<dbReference type="EMBL" id="PZQS01000001">
    <property type="protein sequence ID" value="PVD38457.1"/>
    <property type="molecule type" value="Genomic_DNA"/>
</dbReference>
<protein>
    <submittedName>
        <fullName evidence="2">Uncharacterized protein</fullName>
    </submittedName>
</protein>
<dbReference type="Proteomes" id="UP000245119">
    <property type="component" value="Linkage Group LG1"/>
</dbReference>
<keyword evidence="3" id="KW-1185">Reference proteome</keyword>
<feature type="region of interest" description="Disordered" evidence="1">
    <location>
        <begin position="48"/>
        <end position="72"/>
    </location>
</feature>
<sequence>MITGANVLIFSFGVWPRDCRLLTVILIKPGGPPRMECRHSGAVLGEHYEAPEKQTPVKGQMREGRGRKEAGREPGLWERGVVCR</sequence>